<evidence type="ECO:0000313" key="2">
    <source>
        <dbReference type="Proteomes" id="UP000327000"/>
    </source>
</evidence>
<organism evidence="1 2">
    <name type="scientific">Streptomyces mobaraensis</name>
    <name type="common">Streptoverticillium mobaraense</name>
    <dbReference type="NCBI Taxonomy" id="35621"/>
    <lineage>
        <taxon>Bacteria</taxon>
        <taxon>Bacillati</taxon>
        <taxon>Actinomycetota</taxon>
        <taxon>Actinomycetes</taxon>
        <taxon>Kitasatosporales</taxon>
        <taxon>Streptomycetaceae</taxon>
        <taxon>Streptomyces</taxon>
    </lineage>
</organism>
<sequence>MSERLGPIERVGGRWVVGDTEWEKRPHLEFGAEGVLRHEPGKDGPEPVPWGRFMDLHLAATYTRLESSTTLAVLSGGKYLGRRTCSLHGTLRHPYEPWVAPYGHHARRYGTSELVLAQFLVSLAFEAGPARRLGDPRWMAEAVGRLAPLRVRKLSAARAAVAEVVRDLGGPAE</sequence>
<proteinExistence type="predicted"/>
<name>A0A5N5W5J5_STRMB</name>
<evidence type="ECO:0000313" key="1">
    <source>
        <dbReference type="EMBL" id="KAB7843021.1"/>
    </source>
</evidence>
<dbReference type="AlphaFoldDB" id="A0A5N5W5J5"/>
<comment type="caution">
    <text evidence="1">The sequence shown here is derived from an EMBL/GenBank/DDBJ whole genome shotgun (WGS) entry which is preliminary data.</text>
</comment>
<accession>A0A5N5W5J5</accession>
<gene>
    <name evidence="1" type="ORF">FRZ00_18805</name>
</gene>
<dbReference type="EMBL" id="VOKX01000034">
    <property type="protein sequence ID" value="KAB7843021.1"/>
    <property type="molecule type" value="Genomic_DNA"/>
</dbReference>
<dbReference type="RefSeq" id="WP_152264284.1">
    <property type="nucleotide sequence ID" value="NZ_VOKX01000034.1"/>
</dbReference>
<reference evidence="1 2" key="1">
    <citation type="journal article" date="2019" name="Microb. Cell Fact.">
        <title>Exploring novel herbicidin analogues by transcriptional regulator overexpression and MS/MS molecular networking.</title>
        <authorList>
            <person name="Shi Y."/>
            <person name="Gu R."/>
            <person name="Li Y."/>
            <person name="Wang X."/>
            <person name="Ren W."/>
            <person name="Li X."/>
            <person name="Wang L."/>
            <person name="Xie Y."/>
            <person name="Hong B."/>
        </authorList>
    </citation>
    <scope>NUCLEOTIDE SEQUENCE [LARGE SCALE GENOMIC DNA]</scope>
    <source>
        <strain evidence="1 2">US-43</strain>
    </source>
</reference>
<keyword evidence="2" id="KW-1185">Reference proteome</keyword>
<dbReference type="Proteomes" id="UP000327000">
    <property type="component" value="Unassembled WGS sequence"/>
</dbReference>
<dbReference type="OrthoDB" id="4334704at2"/>
<protein>
    <submittedName>
        <fullName evidence="1">Uncharacterized protein</fullName>
    </submittedName>
</protein>